<dbReference type="InterPro" id="IPR013815">
    <property type="entry name" value="ATP_grasp_subdomain_1"/>
</dbReference>
<dbReference type="InterPro" id="IPR040686">
    <property type="entry name" value="PurK_C"/>
</dbReference>
<evidence type="ECO:0000256" key="1">
    <source>
        <dbReference type="ARBA" id="ARBA00022598"/>
    </source>
</evidence>
<feature type="binding site" evidence="5">
    <location>
        <begin position="152"/>
        <end position="158"/>
    </location>
    <ligand>
        <name>ATP</name>
        <dbReference type="ChEBI" id="CHEBI:30616"/>
    </ligand>
</feature>
<dbReference type="PROSITE" id="PS50975">
    <property type="entry name" value="ATP_GRASP"/>
    <property type="match status" value="1"/>
</dbReference>
<dbReference type="Pfam" id="PF22660">
    <property type="entry name" value="RS_preATP-grasp-like"/>
    <property type="match status" value="1"/>
</dbReference>
<dbReference type="GO" id="GO:0005829">
    <property type="term" value="C:cytosol"/>
    <property type="evidence" value="ECO:0007669"/>
    <property type="project" value="TreeGrafter"/>
</dbReference>
<dbReference type="GO" id="GO:0004638">
    <property type="term" value="F:phosphoribosylaminoimidazole carboxylase activity"/>
    <property type="evidence" value="ECO:0007669"/>
    <property type="project" value="InterPro"/>
</dbReference>
<evidence type="ECO:0000259" key="7">
    <source>
        <dbReference type="PROSITE" id="PS50975"/>
    </source>
</evidence>
<feature type="binding site" evidence="5">
    <location>
        <position position="213"/>
    </location>
    <ligand>
        <name>ATP</name>
        <dbReference type="ChEBI" id="CHEBI:30616"/>
    </ligand>
</feature>
<comment type="catalytic activity">
    <reaction evidence="5 6">
        <text>5-amino-1-(5-phospho-beta-D-ribosyl)imidazole + hydrogencarbonate + ATP = 5-carboxyamino-1-(5-phospho-D-ribosyl)imidazole + ADP + phosphate + 2 H(+)</text>
        <dbReference type="Rhea" id="RHEA:19317"/>
        <dbReference type="ChEBI" id="CHEBI:15378"/>
        <dbReference type="ChEBI" id="CHEBI:17544"/>
        <dbReference type="ChEBI" id="CHEBI:30616"/>
        <dbReference type="ChEBI" id="CHEBI:43474"/>
        <dbReference type="ChEBI" id="CHEBI:58730"/>
        <dbReference type="ChEBI" id="CHEBI:137981"/>
        <dbReference type="ChEBI" id="CHEBI:456216"/>
        <dbReference type="EC" id="6.3.4.18"/>
    </reaction>
</comment>
<dbReference type="GO" id="GO:0006189">
    <property type="term" value="P:'de novo' IMP biosynthetic process"/>
    <property type="evidence" value="ECO:0007669"/>
    <property type="project" value="UniProtKB-UniRule"/>
</dbReference>
<dbReference type="NCBIfam" id="NF004676">
    <property type="entry name" value="PRK06019.1-2"/>
    <property type="match status" value="1"/>
</dbReference>
<organism evidence="8 9">
    <name type="scientific">Pseudaquabacterium pictum</name>
    <dbReference type="NCBI Taxonomy" id="2315236"/>
    <lineage>
        <taxon>Bacteria</taxon>
        <taxon>Pseudomonadati</taxon>
        <taxon>Pseudomonadota</taxon>
        <taxon>Betaproteobacteria</taxon>
        <taxon>Burkholderiales</taxon>
        <taxon>Sphaerotilaceae</taxon>
        <taxon>Pseudaquabacterium</taxon>
    </lineage>
</organism>
<dbReference type="PANTHER" id="PTHR11609:SF5">
    <property type="entry name" value="PHOSPHORIBOSYLAMINOIMIDAZOLE CARBOXYLASE"/>
    <property type="match status" value="1"/>
</dbReference>
<dbReference type="SUPFAM" id="SSF56059">
    <property type="entry name" value="Glutathione synthetase ATP-binding domain-like"/>
    <property type="match status" value="1"/>
</dbReference>
<feature type="binding site" evidence="5">
    <location>
        <position position="190"/>
    </location>
    <ligand>
        <name>ATP</name>
        <dbReference type="ChEBI" id="CHEBI:30616"/>
    </ligand>
</feature>
<comment type="subunit">
    <text evidence="5 6">Homodimer.</text>
</comment>
<dbReference type="Gene3D" id="3.30.1490.20">
    <property type="entry name" value="ATP-grasp fold, A domain"/>
    <property type="match status" value="1"/>
</dbReference>
<dbReference type="AlphaFoldDB" id="A0A480ASM1"/>
<dbReference type="HAMAP" id="MF_01928">
    <property type="entry name" value="PurK"/>
    <property type="match status" value="1"/>
</dbReference>
<dbReference type="GO" id="GO:0046872">
    <property type="term" value="F:metal ion binding"/>
    <property type="evidence" value="ECO:0007669"/>
    <property type="project" value="InterPro"/>
</dbReference>
<feature type="binding site" evidence="5">
    <location>
        <position position="147"/>
    </location>
    <ligand>
        <name>ATP</name>
        <dbReference type="ChEBI" id="CHEBI:30616"/>
    </ligand>
</feature>
<comment type="similarity">
    <text evidence="5 6">Belongs to the PurK/PurT family.</text>
</comment>
<dbReference type="NCBIfam" id="NF004677">
    <property type="entry name" value="PRK06019.1-3"/>
    <property type="match status" value="1"/>
</dbReference>
<dbReference type="GO" id="GO:0034028">
    <property type="term" value="F:5-(carboxyamino)imidazole ribonucleotide synthase activity"/>
    <property type="evidence" value="ECO:0007669"/>
    <property type="project" value="UniProtKB-UniRule"/>
</dbReference>
<dbReference type="InterPro" id="IPR054350">
    <property type="entry name" value="PurT/PurK_preATP-grasp"/>
</dbReference>
<comment type="pathway">
    <text evidence="5 6">Purine metabolism; IMP biosynthesis via de novo pathway; 5-amino-1-(5-phospho-D-ribosyl)imidazole-4-carboxylate from 5-amino-1-(5-phospho-D-ribosyl)imidazole (N5-CAIR route): step 1/2.</text>
</comment>
<name>A0A480ASM1_9BURK</name>
<keyword evidence="2 5" id="KW-0547">Nucleotide-binding</keyword>
<evidence type="ECO:0000256" key="4">
    <source>
        <dbReference type="ARBA" id="ARBA00022840"/>
    </source>
</evidence>
<evidence type="ECO:0000313" key="9">
    <source>
        <dbReference type="Proteomes" id="UP000301751"/>
    </source>
</evidence>
<dbReference type="GO" id="GO:0005524">
    <property type="term" value="F:ATP binding"/>
    <property type="evidence" value="ECO:0007669"/>
    <property type="project" value="UniProtKB-UniRule"/>
</dbReference>
<dbReference type="Pfam" id="PF02222">
    <property type="entry name" value="ATP-grasp"/>
    <property type="match status" value="1"/>
</dbReference>
<dbReference type="InterPro" id="IPR003135">
    <property type="entry name" value="ATP-grasp_carboxylate-amine"/>
</dbReference>
<keyword evidence="9" id="KW-1185">Reference proteome</keyword>
<evidence type="ECO:0000256" key="2">
    <source>
        <dbReference type="ARBA" id="ARBA00022741"/>
    </source>
</evidence>
<protein>
    <recommendedName>
        <fullName evidence="5 6">N5-carboxyaminoimidazole ribonucleotide synthase</fullName>
        <shortName evidence="5 6">N5-CAIR synthase</shortName>
        <ecNumber evidence="5 6">6.3.4.18</ecNumber>
    </recommendedName>
    <alternativeName>
        <fullName evidence="5 6">5-(carboxyamino)imidazole ribonucleotide synthetase</fullName>
    </alternativeName>
</protein>
<dbReference type="SUPFAM" id="SSF52440">
    <property type="entry name" value="PreATP-grasp domain"/>
    <property type="match status" value="1"/>
</dbReference>
<dbReference type="UniPathway" id="UPA00074">
    <property type="reaction ID" value="UER00942"/>
</dbReference>
<feature type="binding site" evidence="5">
    <location>
        <begin position="268"/>
        <end position="269"/>
    </location>
    <ligand>
        <name>ATP</name>
        <dbReference type="ChEBI" id="CHEBI:30616"/>
    </ligand>
</feature>
<dbReference type="RefSeq" id="WP_137733680.1">
    <property type="nucleotide sequence ID" value="NZ_BJCL01000007.1"/>
</dbReference>
<evidence type="ECO:0000256" key="5">
    <source>
        <dbReference type="HAMAP-Rule" id="MF_01928"/>
    </source>
</evidence>
<gene>
    <name evidence="5 6 8" type="primary">purK</name>
    <name evidence="8" type="ORF">AQPW35_30270</name>
</gene>
<feature type="domain" description="ATP-grasp" evidence="7">
    <location>
        <begin position="112"/>
        <end position="298"/>
    </location>
</feature>
<dbReference type="NCBIfam" id="TIGR01161">
    <property type="entry name" value="purK"/>
    <property type="match status" value="1"/>
</dbReference>
<dbReference type="InterPro" id="IPR011761">
    <property type="entry name" value="ATP-grasp"/>
</dbReference>
<evidence type="ECO:0000313" key="8">
    <source>
        <dbReference type="EMBL" id="GCL63946.1"/>
    </source>
</evidence>
<sequence>MTPRSILPGATLGVMGGGQLGRMFVQAAQSMGYFTAVLDPDVTSPAGLVAHYHIEADYLDEQGLAQLMQRSAAITTEFENVPAGALVTLGAHRPVAPTADAVAVCQDRASEKAQFRRSGIPCAPHALIDTPERLAAVSDSLLPGILKTARLGYDGKGQAVVADRAALAAAWDALGQVPCVLEQKLPLALELSVVVARNAHGDVVQLPVQQNLHRSGILAVTQVPSPDASPALQAQAAAAAAQLATDLQYLGVLCVEFFVTTDGRLVANEMAPRPHNSGHWSIDGADVSQFDLQVRTLCGLPLVAPRQHSAAVMLNLLGDLWFGTDGAERSPPWPAVLALPGTHLHLYGKTSARPGRKMGHLTVTAATPEAARATALQAAALLGLPAF</sequence>
<dbReference type="InterPro" id="IPR005875">
    <property type="entry name" value="PurK"/>
</dbReference>
<dbReference type="Gene3D" id="3.40.50.20">
    <property type="match status" value="1"/>
</dbReference>
<comment type="caution">
    <text evidence="8">The sequence shown here is derived from an EMBL/GenBank/DDBJ whole genome shotgun (WGS) entry which is preliminary data.</text>
</comment>
<comment type="function">
    <text evidence="5">Catalyzes the ATP-dependent conversion of 5-aminoimidazole ribonucleotide (AIR) and HCO(3)(-) to N5-carboxyaminoimidazole ribonucleotide (N5-CAIR).</text>
</comment>
<dbReference type="Pfam" id="PF17769">
    <property type="entry name" value="PurK_C"/>
    <property type="match status" value="1"/>
</dbReference>
<keyword evidence="3 5" id="KW-0658">Purine biosynthesis</keyword>
<dbReference type="InterPro" id="IPR011054">
    <property type="entry name" value="Rudment_hybrid_motif"/>
</dbReference>
<accession>A0A480ASM1</accession>
<keyword evidence="1 5" id="KW-0436">Ligase</keyword>
<dbReference type="InterPro" id="IPR016185">
    <property type="entry name" value="PreATP-grasp_dom_sf"/>
</dbReference>
<dbReference type="EMBL" id="BJCL01000007">
    <property type="protein sequence ID" value="GCL63946.1"/>
    <property type="molecule type" value="Genomic_DNA"/>
</dbReference>
<comment type="function">
    <text evidence="6">Catalyzes the ATP-dependent conversion of 5-aminoimidazole ribonucleotide (AIR) and HCO(3)- to N5-carboxyaminoimidazole ribonucleotide (N5-CAIR).</text>
</comment>
<feature type="binding site" evidence="5">
    <location>
        <begin position="182"/>
        <end position="185"/>
    </location>
    <ligand>
        <name>ATP</name>
        <dbReference type="ChEBI" id="CHEBI:30616"/>
    </ligand>
</feature>
<keyword evidence="4 5" id="KW-0067">ATP-binding</keyword>
<dbReference type="OrthoDB" id="9804625at2"/>
<feature type="binding site" evidence="5">
    <location>
        <position position="108"/>
    </location>
    <ligand>
        <name>ATP</name>
        <dbReference type="ChEBI" id="CHEBI:30616"/>
    </ligand>
</feature>
<dbReference type="PANTHER" id="PTHR11609">
    <property type="entry name" value="PURINE BIOSYNTHESIS PROTEIN 6/7, PUR6/7"/>
    <property type="match status" value="1"/>
</dbReference>
<dbReference type="EC" id="6.3.4.18" evidence="5 6"/>
<reference evidence="9" key="1">
    <citation type="submission" date="2019-03" db="EMBL/GenBank/DDBJ databases">
        <title>Aquabacterium pictum sp.nov., the first bacteriochlorophyll a-containing freshwater bacterium in the genus Aquabacterium of the class Betaproteobacteria.</title>
        <authorList>
            <person name="Hirose S."/>
            <person name="Tank M."/>
            <person name="Hara E."/>
            <person name="Tamaki H."/>
            <person name="Takaichi S."/>
            <person name="Haruta S."/>
            <person name="Hanada S."/>
        </authorList>
    </citation>
    <scope>NUCLEOTIDE SEQUENCE [LARGE SCALE GENOMIC DNA]</scope>
    <source>
        <strain evidence="9">W35</strain>
    </source>
</reference>
<dbReference type="Gene3D" id="3.30.470.20">
    <property type="entry name" value="ATP-grasp fold, B domain"/>
    <property type="match status" value="1"/>
</dbReference>
<dbReference type="FunFam" id="3.30.1490.20:FF:000015">
    <property type="entry name" value="N5-carboxyaminoimidazole ribonucleotide synthase"/>
    <property type="match status" value="1"/>
</dbReference>
<dbReference type="Proteomes" id="UP000301751">
    <property type="component" value="Unassembled WGS sequence"/>
</dbReference>
<evidence type="ECO:0000256" key="6">
    <source>
        <dbReference type="RuleBase" id="RU361200"/>
    </source>
</evidence>
<evidence type="ECO:0000256" key="3">
    <source>
        <dbReference type="ARBA" id="ARBA00022755"/>
    </source>
</evidence>
<dbReference type="NCBIfam" id="NF004679">
    <property type="entry name" value="PRK06019.1-5"/>
    <property type="match status" value="1"/>
</dbReference>
<dbReference type="SUPFAM" id="SSF51246">
    <property type="entry name" value="Rudiment single hybrid motif"/>
    <property type="match status" value="1"/>
</dbReference>
<proteinExistence type="inferred from homology"/>